<proteinExistence type="inferred from homology"/>
<dbReference type="Proteomes" id="UP001055439">
    <property type="component" value="Chromosome 5"/>
</dbReference>
<evidence type="ECO:0000256" key="4">
    <source>
        <dbReference type="ARBA" id="ARBA00022723"/>
    </source>
</evidence>
<dbReference type="Gene3D" id="1.10.420.10">
    <property type="entry name" value="Peroxidase, domain 2"/>
    <property type="match status" value="1"/>
</dbReference>
<dbReference type="PANTHER" id="PTHR31388">
    <property type="entry name" value="PEROXIDASE 72-RELATED"/>
    <property type="match status" value="1"/>
</dbReference>
<evidence type="ECO:0000256" key="5">
    <source>
        <dbReference type="ARBA" id="ARBA00022837"/>
    </source>
</evidence>
<evidence type="ECO:0000256" key="3">
    <source>
        <dbReference type="ARBA" id="ARBA00022617"/>
    </source>
</evidence>
<accession>A0A9E7K4F6</accession>
<keyword evidence="2 13" id="KW-0575">Peroxidase</keyword>
<evidence type="ECO:0000256" key="6">
    <source>
        <dbReference type="ARBA" id="ARBA00023002"/>
    </source>
</evidence>
<dbReference type="InterPro" id="IPR002016">
    <property type="entry name" value="Haem_peroxidase"/>
</dbReference>
<feature type="domain" description="Plant heme peroxidase family profile" evidence="12">
    <location>
        <begin position="1"/>
        <end position="135"/>
    </location>
</feature>
<keyword evidence="4 9" id="KW-0479">Metal-binding</keyword>
<evidence type="ECO:0000256" key="7">
    <source>
        <dbReference type="ARBA" id="ARBA00023004"/>
    </source>
</evidence>
<keyword evidence="8" id="KW-0376">Hydrogen peroxide</keyword>
<gene>
    <name evidence="13" type="ORF">MUK42_03711</name>
</gene>
<keyword evidence="5 9" id="KW-0106">Calcium</keyword>
<keyword evidence="10" id="KW-1015">Disulfide bond</keyword>
<dbReference type="GO" id="GO:0042744">
    <property type="term" value="P:hydrogen peroxide catabolic process"/>
    <property type="evidence" value="ECO:0007669"/>
    <property type="project" value="UniProtKB-KW"/>
</dbReference>
<dbReference type="AlphaFoldDB" id="A0A9E7K4F6"/>
<protein>
    <submittedName>
        <fullName evidence="13">Peroxidase</fullName>
    </submittedName>
</protein>
<keyword evidence="7 9" id="KW-0408">Iron</keyword>
<dbReference type="Pfam" id="PF00141">
    <property type="entry name" value="peroxidase"/>
    <property type="match status" value="1"/>
</dbReference>
<comment type="similarity">
    <text evidence="11">Belongs to the peroxidase family.</text>
</comment>
<name>A0A9E7K4F6_9LILI</name>
<dbReference type="GO" id="GO:0046872">
    <property type="term" value="F:metal ion binding"/>
    <property type="evidence" value="ECO:0007669"/>
    <property type="project" value="UniProtKB-KW"/>
</dbReference>
<dbReference type="InterPro" id="IPR010255">
    <property type="entry name" value="Haem_peroxidase_sf"/>
</dbReference>
<comment type="cofactor">
    <cofactor evidence="9">
        <name>Ca(2+)</name>
        <dbReference type="ChEBI" id="CHEBI:29108"/>
    </cofactor>
    <text evidence="9">Binds 2 calcium ions per subunit.</text>
</comment>
<reference evidence="13" key="1">
    <citation type="submission" date="2022-05" db="EMBL/GenBank/DDBJ databases">
        <title>The Musa troglodytarum L. genome provides insights into the mechanism of non-climacteric behaviour and enrichment of carotenoids.</title>
        <authorList>
            <person name="Wang J."/>
        </authorList>
    </citation>
    <scope>NUCLEOTIDE SEQUENCE</scope>
    <source>
        <tissue evidence="13">Leaf</tissue>
    </source>
</reference>
<evidence type="ECO:0000256" key="10">
    <source>
        <dbReference type="PIRSR" id="PIRSR600823-5"/>
    </source>
</evidence>
<evidence type="ECO:0000256" key="9">
    <source>
        <dbReference type="PIRSR" id="PIRSR600823-3"/>
    </source>
</evidence>
<evidence type="ECO:0000313" key="13">
    <source>
        <dbReference type="EMBL" id="URE02915.1"/>
    </source>
</evidence>
<keyword evidence="3" id="KW-0349">Heme</keyword>
<comment type="cofactor">
    <cofactor evidence="9">
        <name>heme b</name>
        <dbReference type="ChEBI" id="CHEBI:60344"/>
    </cofactor>
    <text evidence="9">Binds 1 heme b (iron(II)-protoporphyrin IX) group per subunit.</text>
</comment>
<dbReference type="GO" id="GO:0140825">
    <property type="term" value="F:lactoperoxidase activity"/>
    <property type="evidence" value="ECO:0007669"/>
    <property type="project" value="UniProtKB-EC"/>
</dbReference>
<keyword evidence="14" id="KW-1185">Reference proteome</keyword>
<dbReference type="EMBL" id="CP097507">
    <property type="protein sequence ID" value="URE02915.1"/>
    <property type="molecule type" value="Genomic_DNA"/>
</dbReference>
<dbReference type="GO" id="GO:0020037">
    <property type="term" value="F:heme binding"/>
    <property type="evidence" value="ECO:0007669"/>
    <property type="project" value="InterPro"/>
</dbReference>
<dbReference type="PROSITE" id="PS50873">
    <property type="entry name" value="PEROXIDASE_4"/>
    <property type="match status" value="1"/>
</dbReference>
<dbReference type="Gene3D" id="1.10.520.10">
    <property type="match status" value="1"/>
</dbReference>
<keyword evidence="6" id="KW-0560">Oxidoreductase</keyword>
<feature type="binding site" description="axial binding residue" evidence="9">
    <location>
        <position position="8"/>
    </location>
    <ligand>
        <name>heme b</name>
        <dbReference type="ChEBI" id="CHEBI:60344"/>
    </ligand>
    <ligandPart>
        <name>Fe</name>
        <dbReference type="ChEBI" id="CHEBI:18248"/>
    </ligandPart>
</feature>
<feature type="binding site" evidence="9">
    <location>
        <position position="9"/>
    </location>
    <ligand>
        <name>Ca(2+)</name>
        <dbReference type="ChEBI" id="CHEBI:29108"/>
        <label>2</label>
    </ligand>
</feature>
<dbReference type="InterPro" id="IPR000823">
    <property type="entry name" value="Peroxidase_pln"/>
</dbReference>
<dbReference type="OrthoDB" id="1660637at2759"/>
<evidence type="ECO:0000259" key="12">
    <source>
        <dbReference type="PROSITE" id="PS50873"/>
    </source>
</evidence>
<feature type="disulfide bond" evidence="10">
    <location>
        <begin position="15"/>
        <end position="40"/>
    </location>
</feature>
<sequence>MVALSGAHTIGQARCTSFRGHIYNDTNIDASFARTRRSNCPRTTGSGDTIWRRWTCAPHPLRQLLLQQSHQLRGPPAHGSTAVQRQWLHQLRGQGLQRQHHTFFSDFVSGMTNMGDIRPLTGSDGEIRRNCRKIN</sequence>
<evidence type="ECO:0000256" key="8">
    <source>
        <dbReference type="ARBA" id="ARBA00023324"/>
    </source>
</evidence>
<dbReference type="SUPFAM" id="SSF48113">
    <property type="entry name" value="Heme-dependent peroxidases"/>
    <property type="match status" value="1"/>
</dbReference>
<evidence type="ECO:0000256" key="2">
    <source>
        <dbReference type="ARBA" id="ARBA00022559"/>
    </source>
</evidence>
<organism evidence="13 14">
    <name type="scientific">Musa troglodytarum</name>
    <name type="common">fe'i banana</name>
    <dbReference type="NCBI Taxonomy" id="320322"/>
    <lineage>
        <taxon>Eukaryota</taxon>
        <taxon>Viridiplantae</taxon>
        <taxon>Streptophyta</taxon>
        <taxon>Embryophyta</taxon>
        <taxon>Tracheophyta</taxon>
        <taxon>Spermatophyta</taxon>
        <taxon>Magnoliopsida</taxon>
        <taxon>Liliopsida</taxon>
        <taxon>Zingiberales</taxon>
        <taxon>Musaceae</taxon>
        <taxon>Musa</taxon>
    </lineage>
</organism>
<evidence type="ECO:0000256" key="1">
    <source>
        <dbReference type="ARBA" id="ARBA00000189"/>
    </source>
</evidence>
<comment type="catalytic activity">
    <reaction evidence="1">
        <text>2 a phenolic donor + H2O2 = 2 a phenolic radical donor + 2 H2O</text>
        <dbReference type="Rhea" id="RHEA:56136"/>
        <dbReference type="ChEBI" id="CHEBI:15377"/>
        <dbReference type="ChEBI" id="CHEBI:16240"/>
        <dbReference type="ChEBI" id="CHEBI:139520"/>
        <dbReference type="ChEBI" id="CHEBI:139521"/>
        <dbReference type="EC" id="1.11.1.7"/>
    </reaction>
</comment>
<dbReference type="EMBL" id="CP097507">
    <property type="protein sequence ID" value="URE02916.1"/>
    <property type="molecule type" value="Genomic_DNA"/>
</dbReference>
<dbReference type="GO" id="GO:0006979">
    <property type="term" value="P:response to oxidative stress"/>
    <property type="evidence" value="ECO:0007669"/>
    <property type="project" value="InterPro"/>
</dbReference>
<dbReference type="PANTHER" id="PTHR31388:SF24">
    <property type="entry name" value="PEROXIDASE 52"/>
    <property type="match status" value="1"/>
</dbReference>
<evidence type="ECO:0000256" key="11">
    <source>
        <dbReference type="RuleBase" id="RU004241"/>
    </source>
</evidence>
<evidence type="ECO:0000313" key="14">
    <source>
        <dbReference type="Proteomes" id="UP001055439"/>
    </source>
</evidence>